<evidence type="ECO:0000256" key="7">
    <source>
        <dbReference type="SAM" id="Phobius"/>
    </source>
</evidence>
<evidence type="ECO:0000259" key="9">
    <source>
        <dbReference type="PROSITE" id="PS50192"/>
    </source>
</evidence>
<comment type="similarity">
    <text evidence="4">Belongs to the methyl-accepting chemotaxis (MCP) protein family.</text>
</comment>
<feature type="domain" description="T-SNARE coiled-coil homology" evidence="9">
    <location>
        <begin position="456"/>
        <end position="518"/>
    </location>
</feature>
<dbReference type="InterPro" id="IPR000727">
    <property type="entry name" value="T_SNARE_dom"/>
</dbReference>
<dbReference type="InterPro" id="IPR004090">
    <property type="entry name" value="Chemotax_Me-accpt_rcpt"/>
</dbReference>
<dbReference type="PROSITE" id="PS50885">
    <property type="entry name" value="HAMP"/>
    <property type="match status" value="1"/>
</dbReference>
<keyword evidence="2" id="KW-1003">Cell membrane</keyword>
<dbReference type="Pfam" id="PF00015">
    <property type="entry name" value="MCPsignal"/>
    <property type="match status" value="1"/>
</dbReference>
<keyword evidence="6" id="KW-0175">Coiled coil</keyword>
<keyword evidence="3 5" id="KW-0807">Transducer</keyword>
<name>A0A364NTP8_9PROT</name>
<dbReference type="SMART" id="SM00283">
    <property type="entry name" value="MA"/>
    <property type="match status" value="1"/>
</dbReference>
<feature type="domain" description="HAMP" evidence="10">
    <location>
        <begin position="210"/>
        <end position="263"/>
    </location>
</feature>
<evidence type="ECO:0000256" key="6">
    <source>
        <dbReference type="SAM" id="Coils"/>
    </source>
</evidence>
<dbReference type="SMART" id="SM00304">
    <property type="entry name" value="HAMP"/>
    <property type="match status" value="1"/>
</dbReference>
<dbReference type="AlphaFoldDB" id="A0A364NTP8"/>
<dbReference type="GO" id="GO:0005886">
    <property type="term" value="C:plasma membrane"/>
    <property type="evidence" value="ECO:0007669"/>
    <property type="project" value="UniProtKB-SubCell"/>
</dbReference>
<sequence length="566" mass="60745">MFKLRLAGKVYFAVFILVAAVLAVGAMGLTTLRSYKAVVDEMGDISRSAVLGERVNGMILAVVMDSRGIYMAQDRAESEKYAVPLMKNLDKLRTVLKEWRDQFPADRRGSFVEAEKATEDFIRFRAELVRLSREATLPEARAFGDNDANRKVRSALNEKIKGLAKENEDEVVRLRDLVQSEFGAQQSKFLAVLILGLILGVAVAVHVVRSKIVSPLRRITNVMQALAGGDLSVAIPFSDSEDEIGTMAKAVEVFKQNGQENERLRAAQEEERQNAERDKAAALGQMADHFEATVKSKVAEVGISTSAIGRTANIMANHSETSGGQSILVGDAASNTNERATVVSAATKQLAASVNEIAQQVQHSTTIARKAVEDVHTTSGQMRGLQQSVQAIGDIVKLISDIAAQTNLLALNATIEAARAGDAGKGFAVVANEVKHLANQTARATEEITQQVGAVQTSTMEMTTSIQGVVETIRSIDEASSAIAGAVQQQEAATNEISSNIDEVAYQAQEVMNSVSKLAKASVMSCAGTVRVIWSADSLAKVVHTLDDEVEKFLTKVRSLQASSGG</sequence>
<dbReference type="PROSITE" id="PS50192">
    <property type="entry name" value="T_SNARE"/>
    <property type="match status" value="1"/>
</dbReference>
<proteinExistence type="inferred from homology"/>
<evidence type="ECO:0000313" key="12">
    <source>
        <dbReference type="Proteomes" id="UP000251075"/>
    </source>
</evidence>
<dbReference type="PANTHER" id="PTHR32089">
    <property type="entry name" value="METHYL-ACCEPTING CHEMOTAXIS PROTEIN MCPB"/>
    <property type="match status" value="1"/>
</dbReference>
<comment type="subcellular location">
    <subcellularLocation>
        <location evidence="1">Cell inner membrane</location>
        <topology evidence="1">Multi-pass membrane protein</topology>
    </subcellularLocation>
</comment>
<organism evidence="11 12">
    <name type="scientific">Paramagnetospirillum kuznetsovii</name>
    <dbReference type="NCBI Taxonomy" id="2053833"/>
    <lineage>
        <taxon>Bacteria</taxon>
        <taxon>Pseudomonadati</taxon>
        <taxon>Pseudomonadota</taxon>
        <taxon>Alphaproteobacteria</taxon>
        <taxon>Rhodospirillales</taxon>
        <taxon>Magnetospirillaceae</taxon>
        <taxon>Paramagnetospirillum</taxon>
    </lineage>
</organism>
<dbReference type="OrthoDB" id="3378718at2"/>
<evidence type="ECO:0000256" key="5">
    <source>
        <dbReference type="PROSITE-ProRule" id="PRU00284"/>
    </source>
</evidence>
<keyword evidence="7" id="KW-0812">Transmembrane</keyword>
<dbReference type="Proteomes" id="UP000251075">
    <property type="component" value="Unassembled WGS sequence"/>
</dbReference>
<dbReference type="PRINTS" id="PR00260">
    <property type="entry name" value="CHEMTRNSDUCR"/>
</dbReference>
<keyword evidence="7" id="KW-1133">Transmembrane helix</keyword>
<dbReference type="EMBL" id="PGTO01000023">
    <property type="protein sequence ID" value="RAU20451.1"/>
    <property type="molecule type" value="Genomic_DNA"/>
</dbReference>
<dbReference type="GO" id="GO:0007165">
    <property type="term" value="P:signal transduction"/>
    <property type="evidence" value="ECO:0007669"/>
    <property type="project" value="UniProtKB-KW"/>
</dbReference>
<reference evidence="11 12" key="1">
    <citation type="submission" date="2017-11" db="EMBL/GenBank/DDBJ databases">
        <title>Draft genome sequence of magnetotactic bacterium Magnetospirillum kuznetsovii LBB-42.</title>
        <authorList>
            <person name="Grouzdev D.S."/>
            <person name="Rysina M.S."/>
            <person name="Baslerov R.V."/>
            <person name="Koziaeva V."/>
        </authorList>
    </citation>
    <scope>NUCLEOTIDE SEQUENCE [LARGE SCALE GENOMIC DNA]</scope>
    <source>
        <strain evidence="11 12">LBB-42</strain>
    </source>
</reference>
<keyword evidence="2" id="KW-0997">Cell inner membrane</keyword>
<dbReference type="SUPFAM" id="SSF58104">
    <property type="entry name" value="Methyl-accepting chemotaxis protein (MCP) signaling domain"/>
    <property type="match status" value="1"/>
</dbReference>
<dbReference type="GO" id="GO:0004888">
    <property type="term" value="F:transmembrane signaling receptor activity"/>
    <property type="evidence" value="ECO:0007669"/>
    <property type="project" value="InterPro"/>
</dbReference>
<dbReference type="InterPro" id="IPR004089">
    <property type="entry name" value="MCPsignal_dom"/>
</dbReference>
<dbReference type="Pfam" id="PF00672">
    <property type="entry name" value="HAMP"/>
    <property type="match status" value="1"/>
</dbReference>
<evidence type="ECO:0000259" key="8">
    <source>
        <dbReference type="PROSITE" id="PS50111"/>
    </source>
</evidence>
<evidence type="ECO:0000256" key="1">
    <source>
        <dbReference type="ARBA" id="ARBA00004429"/>
    </source>
</evidence>
<dbReference type="CDD" id="cd06225">
    <property type="entry name" value="HAMP"/>
    <property type="match status" value="1"/>
</dbReference>
<feature type="domain" description="Methyl-accepting transducer" evidence="8">
    <location>
        <begin position="343"/>
        <end position="526"/>
    </location>
</feature>
<feature type="transmembrane region" description="Helical" evidence="7">
    <location>
        <begin position="189"/>
        <end position="208"/>
    </location>
</feature>
<keyword evidence="7" id="KW-0472">Membrane</keyword>
<evidence type="ECO:0000256" key="4">
    <source>
        <dbReference type="ARBA" id="ARBA00029447"/>
    </source>
</evidence>
<dbReference type="PANTHER" id="PTHR32089:SF112">
    <property type="entry name" value="LYSOZYME-LIKE PROTEIN-RELATED"/>
    <property type="match status" value="1"/>
</dbReference>
<evidence type="ECO:0000313" key="11">
    <source>
        <dbReference type="EMBL" id="RAU20451.1"/>
    </source>
</evidence>
<dbReference type="InterPro" id="IPR003660">
    <property type="entry name" value="HAMP_dom"/>
</dbReference>
<dbReference type="PROSITE" id="PS50111">
    <property type="entry name" value="CHEMOTAXIS_TRANSDUC_2"/>
    <property type="match status" value="1"/>
</dbReference>
<evidence type="ECO:0008006" key="13">
    <source>
        <dbReference type="Google" id="ProtNLM"/>
    </source>
</evidence>
<comment type="caution">
    <text evidence="11">The sequence shown here is derived from an EMBL/GenBank/DDBJ whole genome shotgun (WGS) entry which is preliminary data.</text>
</comment>
<dbReference type="Gene3D" id="6.10.340.10">
    <property type="match status" value="1"/>
</dbReference>
<dbReference type="Gene3D" id="1.10.287.950">
    <property type="entry name" value="Methyl-accepting chemotaxis protein"/>
    <property type="match status" value="1"/>
</dbReference>
<protein>
    <recommendedName>
        <fullName evidence="13">Methyl-accepting chemotaxis protein</fullName>
    </recommendedName>
</protein>
<feature type="coiled-coil region" evidence="6">
    <location>
        <begin position="258"/>
        <end position="285"/>
    </location>
</feature>
<gene>
    <name evidence="11" type="ORF">CU669_18550</name>
</gene>
<accession>A0A364NTP8</accession>
<keyword evidence="12" id="KW-1185">Reference proteome</keyword>
<evidence type="ECO:0000256" key="3">
    <source>
        <dbReference type="ARBA" id="ARBA00023224"/>
    </source>
</evidence>
<evidence type="ECO:0000256" key="2">
    <source>
        <dbReference type="ARBA" id="ARBA00022519"/>
    </source>
</evidence>
<evidence type="ECO:0000259" key="10">
    <source>
        <dbReference type="PROSITE" id="PS50885"/>
    </source>
</evidence>
<dbReference type="GO" id="GO:0006935">
    <property type="term" value="P:chemotaxis"/>
    <property type="evidence" value="ECO:0007669"/>
    <property type="project" value="InterPro"/>
</dbReference>